<name>A0A022PB50_9GAMM</name>
<proteinExistence type="predicted"/>
<keyword evidence="2" id="KW-1185">Reference proteome</keyword>
<protein>
    <submittedName>
        <fullName evidence="1">Uncharacterized protein</fullName>
    </submittedName>
</protein>
<accession>A0A022PB50</accession>
<organism evidence="1 2">
    <name type="scientific">Photorhabdus aegyptia</name>
    <dbReference type="NCBI Taxonomy" id="2805098"/>
    <lineage>
        <taxon>Bacteria</taxon>
        <taxon>Pseudomonadati</taxon>
        <taxon>Pseudomonadota</taxon>
        <taxon>Gammaproteobacteria</taxon>
        <taxon>Enterobacterales</taxon>
        <taxon>Morganellaceae</taxon>
        <taxon>Photorhabdus</taxon>
    </lineage>
</organism>
<dbReference type="RefSeq" id="WP_036782866.1">
    <property type="nucleotide sequence ID" value="NZ_CAWLTM010000027.1"/>
</dbReference>
<reference evidence="1 2" key="1">
    <citation type="submission" date="2014-03" db="EMBL/GenBank/DDBJ databases">
        <title>Draft Genome of Photorhabdus luminescens BA1, an Egyptian Isolate.</title>
        <authorList>
            <person name="Ghazal S."/>
            <person name="Hurst S.G.IV."/>
            <person name="Morris K."/>
            <person name="Thomas K."/>
            <person name="Tisa L.S."/>
        </authorList>
    </citation>
    <scope>NUCLEOTIDE SEQUENCE [LARGE SCALE GENOMIC DNA]</scope>
    <source>
        <strain evidence="1 2">BA1</strain>
    </source>
</reference>
<sequence length="146" mass="17060">MERESNNAQNKPAMNIIAGVTNIKSIYNKTPCKIVIEHGYVARKNFHVDKMSEWHGDLWAPWIGDKYEPNKAIHIYTERGLRSELRFNIWIFQDYWNPPNENAVKYSINREFSYDDALEIPGNNRGGGNKILTLEFNDNDINLEMI</sequence>
<dbReference type="AlphaFoldDB" id="A0A022PB50"/>
<dbReference type="PATRIC" id="fig|1393736.3.peg.4198"/>
<evidence type="ECO:0000313" key="1">
    <source>
        <dbReference type="EMBL" id="EYU13402.1"/>
    </source>
</evidence>
<dbReference type="Proteomes" id="UP000023464">
    <property type="component" value="Unassembled WGS sequence"/>
</dbReference>
<dbReference type="EMBL" id="JFGV01000088">
    <property type="protein sequence ID" value="EYU13402.1"/>
    <property type="molecule type" value="Genomic_DNA"/>
</dbReference>
<comment type="caution">
    <text evidence="1">The sequence shown here is derived from an EMBL/GenBank/DDBJ whole genome shotgun (WGS) entry which is preliminary data.</text>
</comment>
<evidence type="ECO:0000313" key="2">
    <source>
        <dbReference type="Proteomes" id="UP000023464"/>
    </source>
</evidence>
<gene>
    <name evidence="1" type="ORF">BA1DRAFT_04124</name>
</gene>